<organism evidence="2 3">
    <name type="scientific">Streblomastix strix</name>
    <dbReference type="NCBI Taxonomy" id="222440"/>
    <lineage>
        <taxon>Eukaryota</taxon>
        <taxon>Metamonada</taxon>
        <taxon>Preaxostyla</taxon>
        <taxon>Oxymonadida</taxon>
        <taxon>Streblomastigidae</taxon>
        <taxon>Streblomastix</taxon>
    </lineage>
</organism>
<reference evidence="2 3" key="1">
    <citation type="submission" date="2019-03" db="EMBL/GenBank/DDBJ databases">
        <title>Single cell metagenomics reveals metabolic interactions within the superorganism composed of flagellate Streblomastix strix and complex community of Bacteroidetes bacteria on its surface.</title>
        <authorList>
            <person name="Treitli S.C."/>
            <person name="Kolisko M."/>
            <person name="Husnik F."/>
            <person name="Keeling P."/>
            <person name="Hampl V."/>
        </authorList>
    </citation>
    <scope>NUCLEOTIDE SEQUENCE [LARGE SCALE GENOMIC DNA]</scope>
    <source>
        <strain evidence="2">ST1C</strain>
    </source>
</reference>
<comment type="caution">
    <text evidence="2">The sequence shown here is derived from an EMBL/GenBank/DDBJ whole genome shotgun (WGS) entry which is preliminary data.</text>
</comment>
<sequence length="639" mass="73535">KEETVSKTIMARVKNAMINTVNYTKIGQKEGEKKQLTGKLIDLTLVEDGDLCVIDFDINKKLSFEETDKIRQNIIDNMLPANVGLVKTAHGGLHAYYNRDGNTLLSNRYVQVQGTQKNGTKGTCIKSSASLREILDSWNVDIERPLKEYVDKVNMREFGWQITEEGTIDKMNDEIAQACVNELKNLEIHNYPQPINMEVSLLSVFAGIYGITNEQIRAEGLGNIRKFNKLTANAEKNYGQAAFNGERYSSKNITDIDDFVGKFNTAIENKMLAIANETKNFGESRMSNMDALKSINTESSFVINEKYVSKHEVENVMNIIIVTNNIFPLKIENIDRRYVVCMCNSVHRGDLAYFTNLCNSFDEDFYSNLFTFFMTRDISQFNPRNIPMTQAKKDIIKASISQVDDVIISHFKSFRDGVTCNIVEGWKPQEMKLKNYQLAIKNICVRTQKQTDGVCKFIYKLKEEMISIYENMLDEDADEIDSVLMQQEKQQEIQNDDQSIIDSMHSMHSMHYKSCTLVMIVFQRRRIKKGVTNRQQMLGIPIAEFQTFIRHGIVTLRQCVRLRMLTNKSLCLQKPTMLTPQLHSELDQIKSFIINKYIRIPTHRIVRRHDRFNIVANRSNKSISKSISTKIDLSDISYC</sequence>
<accession>A0A5J4V8R6</accession>
<gene>
    <name evidence="2" type="ORF">EZS28_025567</name>
</gene>
<evidence type="ECO:0000313" key="2">
    <source>
        <dbReference type="EMBL" id="KAA6378906.1"/>
    </source>
</evidence>
<proteinExistence type="predicted"/>
<protein>
    <recommendedName>
        <fullName evidence="1">NrS-1 polymerase-like helicase domain-containing protein</fullName>
    </recommendedName>
</protein>
<dbReference type="Pfam" id="PF19263">
    <property type="entry name" value="DUF5906"/>
    <property type="match status" value="1"/>
</dbReference>
<feature type="non-terminal residue" evidence="2">
    <location>
        <position position="1"/>
    </location>
</feature>
<dbReference type="EMBL" id="SNRW01008841">
    <property type="protein sequence ID" value="KAA6378906.1"/>
    <property type="molecule type" value="Genomic_DNA"/>
</dbReference>
<dbReference type="Proteomes" id="UP000324800">
    <property type="component" value="Unassembled WGS sequence"/>
</dbReference>
<evidence type="ECO:0000313" key="3">
    <source>
        <dbReference type="Proteomes" id="UP000324800"/>
    </source>
</evidence>
<name>A0A5J4V8R6_9EUKA</name>
<feature type="domain" description="NrS-1 polymerase-like helicase" evidence="1">
    <location>
        <begin position="250"/>
        <end position="337"/>
    </location>
</feature>
<dbReference type="AlphaFoldDB" id="A0A5J4V8R6"/>
<dbReference type="InterPro" id="IPR045455">
    <property type="entry name" value="NrS-1_pol-like_helicase"/>
</dbReference>
<evidence type="ECO:0000259" key="1">
    <source>
        <dbReference type="Pfam" id="PF19263"/>
    </source>
</evidence>